<evidence type="ECO:0000313" key="4">
    <source>
        <dbReference type="Proteomes" id="UP000727962"/>
    </source>
</evidence>
<evidence type="ECO:0000256" key="1">
    <source>
        <dbReference type="SAM" id="SignalP"/>
    </source>
</evidence>
<name>A0A931LQG4_FIMGI</name>
<evidence type="ECO:0000259" key="2">
    <source>
        <dbReference type="Pfam" id="PF07833"/>
    </source>
</evidence>
<dbReference type="EMBL" id="JACOSL010000003">
    <property type="protein sequence ID" value="MBI1755588.1"/>
    <property type="molecule type" value="Genomic_DNA"/>
</dbReference>
<dbReference type="Gene3D" id="2.60.40.10">
    <property type="entry name" value="Immunoglobulins"/>
    <property type="match status" value="1"/>
</dbReference>
<proteinExistence type="predicted"/>
<dbReference type="SUPFAM" id="SSF55383">
    <property type="entry name" value="Copper amine oxidase, domain N"/>
    <property type="match status" value="1"/>
</dbReference>
<dbReference type="AlphaFoldDB" id="A0A931LQG4"/>
<reference evidence="3" key="1">
    <citation type="submission" date="2020-07" db="EMBL/GenBank/DDBJ databases">
        <title>Huge and variable diversity of episymbiotic CPR bacteria and DPANN archaea in groundwater ecosystems.</title>
        <authorList>
            <person name="He C.Y."/>
            <person name="Keren R."/>
            <person name="Whittaker M."/>
            <person name="Farag I.F."/>
            <person name="Doudna J."/>
            <person name="Cate J.H.D."/>
            <person name="Banfield J.F."/>
        </authorList>
    </citation>
    <scope>NUCLEOTIDE SEQUENCE</scope>
    <source>
        <strain evidence="3">NC_groundwater_17_Pr7_B-0.1um_64_12</strain>
    </source>
</reference>
<dbReference type="InterPro" id="IPR013783">
    <property type="entry name" value="Ig-like_fold"/>
</dbReference>
<feature type="chain" id="PRO_5036955601" description="Copper amine oxidase-like N-terminal domain-containing protein" evidence="1">
    <location>
        <begin position="27"/>
        <end position="561"/>
    </location>
</feature>
<dbReference type="InterPro" id="IPR036582">
    <property type="entry name" value="Mao_N_sf"/>
</dbReference>
<organism evidence="3 4">
    <name type="scientific">Fimbriimonas ginsengisoli</name>
    <dbReference type="NCBI Taxonomy" id="1005039"/>
    <lineage>
        <taxon>Bacteria</taxon>
        <taxon>Bacillati</taxon>
        <taxon>Armatimonadota</taxon>
        <taxon>Fimbriimonadia</taxon>
        <taxon>Fimbriimonadales</taxon>
        <taxon>Fimbriimonadaceae</taxon>
        <taxon>Fimbriimonas</taxon>
    </lineage>
</organism>
<dbReference type="Gene3D" id="3.30.457.10">
    <property type="entry name" value="Copper amine oxidase-like, N-terminal domain"/>
    <property type="match status" value="1"/>
</dbReference>
<comment type="caution">
    <text evidence="3">The sequence shown here is derived from an EMBL/GenBank/DDBJ whole genome shotgun (WGS) entry which is preliminary data.</text>
</comment>
<dbReference type="InterPro" id="IPR012854">
    <property type="entry name" value="Cu_amine_oxidase-like_N"/>
</dbReference>
<protein>
    <recommendedName>
        <fullName evidence="2">Copper amine oxidase-like N-terminal domain-containing protein</fullName>
    </recommendedName>
</protein>
<dbReference type="Proteomes" id="UP000727962">
    <property type="component" value="Unassembled WGS sequence"/>
</dbReference>
<dbReference type="Pfam" id="PF07833">
    <property type="entry name" value="Cu_amine_oxidN1"/>
    <property type="match status" value="1"/>
</dbReference>
<sequence length="561" mass="59283">MKITRRPLRSLGLLAGLFAIHSGALASASDATIKIDRALNSPTITVRYAGAMAALAELKLNGVSVGTRTLSPASGSGETNFEINLTSLQEGDNEIEIRLFDKTGNLVGSQRSVVTSEQSRPAVFLSTPKMGATVQGPIEIKVGFGKELRNTYVSFFVDSQFKLMTNFPPYAYLWDTGREPNGWHEVEAWVVDDSSDTHKTRKIRVFVNNPGGRTERLIDPPLARSIVPPTPLAQSPNPTQIPALTGAANIRIAPATVSAVAAKPALTALAPVLLGTLAANPTPVLVAASDLKAMALPASVAAGFRNLTPTGTRVAPTLEPTLPSFVARAVPMPSAFRSSPGIIEIRVSPSVMAAMPPPITAVAPLIVTLANPVVAPQPASASSGVKLTPAPPAIALATPRHAEPKLSPTPAVVATRAIVLPPAAPKPANPFVAVEPGVKLPNFGAYAILFNGHSVAFDVQPTVQDGVPVTPFRHLVEHQGGKIDWEASTKTVTANTEGRTVWVRVGNRLARIDSREVEMELAPYLKKGRTIVPLSFIRDALNVRVEFDPATGHVIITSLKK</sequence>
<keyword evidence="1" id="KW-0732">Signal</keyword>
<feature type="signal peptide" evidence="1">
    <location>
        <begin position="1"/>
        <end position="26"/>
    </location>
</feature>
<feature type="domain" description="Copper amine oxidase-like N-terminal" evidence="2">
    <location>
        <begin position="450"/>
        <end position="556"/>
    </location>
</feature>
<accession>A0A931LQG4</accession>
<evidence type="ECO:0000313" key="3">
    <source>
        <dbReference type="EMBL" id="MBI1755588.1"/>
    </source>
</evidence>
<gene>
    <name evidence="3" type="ORF">HYR64_00585</name>
</gene>